<reference evidence="8" key="3">
    <citation type="submission" date="2025-09" db="UniProtKB">
        <authorList>
            <consortium name="Ensembl"/>
        </authorList>
    </citation>
    <scope>IDENTIFICATION</scope>
</reference>
<proteinExistence type="inferred from homology"/>
<dbReference type="InterPro" id="IPR046770">
    <property type="entry name" value="DOCKER_Lobe_B"/>
</dbReference>
<comment type="similarity">
    <text evidence="4">Belongs to the DOCK family.</text>
</comment>
<feature type="domain" description="C2 DOCK-type" evidence="6">
    <location>
        <begin position="373"/>
        <end position="545"/>
    </location>
</feature>
<dbReference type="Pfam" id="PF20422">
    <property type="entry name" value="DHR-2_Lobe_B"/>
    <property type="match status" value="1"/>
</dbReference>
<evidence type="ECO:0000256" key="4">
    <source>
        <dbReference type="PROSITE-ProRule" id="PRU00983"/>
    </source>
</evidence>
<dbReference type="InterPro" id="IPR046773">
    <property type="entry name" value="DOCKER_Lobe_C"/>
</dbReference>
<dbReference type="Gene3D" id="1.25.40.410">
    <property type="match status" value="1"/>
</dbReference>
<dbReference type="CDD" id="cd08695">
    <property type="entry name" value="C2_Dock-B"/>
    <property type="match status" value="1"/>
</dbReference>
<dbReference type="Proteomes" id="UP000265040">
    <property type="component" value="Chromosome 23"/>
</dbReference>
<dbReference type="InterPro" id="IPR056372">
    <property type="entry name" value="TPR_DOCK"/>
</dbReference>
<name>A0A7N6BPC7_ANATE</name>
<keyword evidence="5" id="KW-0812">Transmembrane</keyword>
<dbReference type="GO" id="GO:0005737">
    <property type="term" value="C:cytoplasm"/>
    <property type="evidence" value="ECO:0007669"/>
    <property type="project" value="UniProtKB-SubCell"/>
</dbReference>
<keyword evidence="5" id="KW-1133">Transmembrane helix</keyword>
<dbReference type="Pfam" id="PF16172">
    <property type="entry name" value="DOCK_N"/>
    <property type="match status" value="1"/>
</dbReference>
<evidence type="ECO:0000259" key="6">
    <source>
        <dbReference type="PROSITE" id="PS51650"/>
    </source>
</evidence>
<keyword evidence="5" id="KW-0472">Membrane</keyword>
<evidence type="ECO:0000256" key="2">
    <source>
        <dbReference type="ARBA" id="ARBA00022490"/>
    </source>
</evidence>
<dbReference type="Ensembl" id="ENSATET00000040498.1">
    <property type="protein sequence ID" value="ENSATEP00000066837.1"/>
    <property type="gene ID" value="ENSATEG00000010514.3"/>
</dbReference>
<dbReference type="InterPro" id="IPR027357">
    <property type="entry name" value="DOCKER_dom"/>
</dbReference>
<dbReference type="GO" id="GO:0005085">
    <property type="term" value="F:guanyl-nucleotide exchange factor activity"/>
    <property type="evidence" value="ECO:0007669"/>
    <property type="project" value="InterPro"/>
</dbReference>
<dbReference type="GeneTree" id="ENSGT00940000155659"/>
<keyword evidence="2" id="KW-0963">Cytoplasm</keyword>
<evidence type="ECO:0000259" key="7">
    <source>
        <dbReference type="PROSITE" id="PS51651"/>
    </source>
</evidence>
<dbReference type="InterPro" id="IPR032376">
    <property type="entry name" value="DOCK_N"/>
</dbReference>
<dbReference type="FunFam" id="1.25.40.410:FF:000003">
    <property type="entry name" value="Dedicator of cytokinesis protein 4"/>
    <property type="match status" value="1"/>
</dbReference>
<evidence type="ECO:0000256" key="5">
    <source>
        <dbReference type="SAM" id="Phobius"/>
    </source>
</evidence>
<dbReference type="PANTHER" id="PTHR45653">
    <property type="entry name" value="DEDICATOR OF CYTOKINESIS"/>
    <property type="match status" value="1"/>
</dbReference>
<dbReference type="FunFam" id="1.20.1270.350:FF:000001">
    <property type="entry name" value="dedicator of cytokinesis protein 4"/>
    <property type="match status" value="1"/>
</dbReference>
<dbReference type="Pfam" id="PF20421">
    <property type="entry name" value="DHR-2_Lobe_C"/>
    <property type="match status" value="1"/>
</dbReference>
<dbReference type="InterPro" id="IPR042455">
    <property type="entry name" value="DOCK_N_sub1"/>
</dbReference>
<evidence type="ECO:0008006" key="10">
    <source>
        <dbReference type="Google" id="ProtNLM"/>
    </source>
</evidence>
<comment type="subcellular location">
    <subcellularLocation>
        <location evidence="1">Cytoplasm</location>
    </subcellularLocation>
</comment>
<dbReference type="Gene3D" id="1.20.1270.350">
    <property type="entry name" value="Dedicator of cytokinesis N-terminal subdomain"/>
    <property type="match status" value="1"/>
</dbReference>
<dbReference type="Gene3D" id="1.20.58.740">
    <property type="match status" value="1"/>
</dbReference>
<reference evidence="8" key="1">
    <citation type="submission" date="2021-04" db="EMBL/GenBank/DDBJ databases">
        <authorList>
            <consortium name="Wellcome Sanger Institute Data Sharing"/>
        </authorList>
    </citation>
    <scope>NUCLEOTIDE SEQUENCE [LARGE SCALE GENOMIC DNA]</scope>
</reference>
<evidence type="ECO:0000313" key="9">
    <source>
        <dbReference type="Proteomes" id="UP000265040"/>
    </source>
</evidence>
<dbReference type="InterPro" id="IPR035892">
    <property type="entry name" value="C2_domain_sf"/>
</dbReference>
<dbReference type="PROSITE" id="PS51650">
    <property type="entry name" value="C2_DOCK"/>
    <property type="match status" value="1"/>
</dbReference>
<dbReference type="PANTHER" id="PTHR45653:SF7">
    <property type="entry name" value="DEDICATOR OF CYTOKINESIS PROTEIN 4"/>
    <property type="match status" value="1"/>
</dbReference>
<accession>A0A7N6BPC7</accession>
<dbReference type="Pfam" id="PF23554">
    <property type="entry name" value="TPR_DOCK"/>
    <property type="match status" value="1"/>
</dbReference>
<keyword evidence="9" id="KW-1185">Reference proteome</keyword>
<dbReference type="Gene3D" id="2.60.40.150">
    <property type="entry name" value="C2 domain"/>
    <property type="match status" value="1"/>
</dbReference>
<dbReference type="InterPro" id="IPR027007">
    <property type="entry name" value="C2_DOCK-type_domain"/>
</dbReference>
<dbReference type="GO" id="GO:0007264">
    <property type="term" value="P:small GTPase-mediated signal transduction"/>
    <property type="evidence" value="ECO:0007669"/>
    <property type="project" value="InterPro"/>
</dbReference>
<evidence type="ECO:0000256" key="3">
    <source>
        <dbReference type="ARBA" id="ARBA00022553"/>
    </source>
</evidence>
<dbReference type="InterPro" id="IPR043161">
    <property type="entry name" value="DOCK_C_lobe_A"/>
</dbReference>
<evidence type="ECO:0000313" key="8">
    <source>
        <dbReference type="Ensembl" id="ENSATEP00000066837.1"/>
    </source>
</evidence>
<organism evidence="8 9">
    <name type="scientific">Anabas testudineus</name>
    <name type="common">Climbing perch</name>
    <name type="synonym">Anthias testudineus</name>
    <dbReference type="NCBI Taxonomy" id="64144"/>
    <lineage>
        <taxon>Eukaryota</taxon>
        <taxon>Metazoa</taxon>
        <taxon>Chordata</taxon>
        <taxon>Craniata</taxon>
        <taxon>Vertebrata</taxon>
        <taxon>Euteleostomi</taxon>
        <taxon>Actinopterygii</taxon>
        <taxon>Neopterygii</taxon>
        <taxon>Teleostei</taxon>
        <taxon>Neoteleostei</taxon>
        <taxon>Acanthomorphata</taxon>
        <taxon>Anabantaria</taxon>
        <taxon>Anabantiformes</taxon>
        <taxon>Anabantoidei</taxon>
        <taxon>Anabantidae</taxon>
        <taxon>Anabas</taxon>
    </lineage>
</organism>
<dbReference type="GO" id="GO:0005886">
    <property type="term" value="C:plasma membrane"/>
    <property type="evidence" value="ECO:0007669"/>
    <property type="project" value="TreeGrafter"/>
</dbReference>
<dbReference type="FunFam" id="2.60.40.150:FF:000045">
    <property type="entry name" value="Dedicator of cytokinesis protein 4"/>
    <property type="match status" value="1"/>
</dbReference>
<dbReference type="InterPro" id="IPR037811">
    <property type="entry name" value="C2_Dock-B"/>
</dbReference>
<reference evidence="8" key="2">
    <citation type="submission" date="2025-08" db="UniProtKB">
        <authorList>
            <consortium name="Ensembl"/>
        </authorList>
    </citation>
    <scope>IDENTIFICATION</scope>
</reference>
<dbReference type="GO" id="GO:0060326">
    <property type="term" value="P:cell chemotaxis"/>
    <property type="evidence" value="ECO:0007669"/>
    <property type="project" value="TreeGrafter"/>
</dbReference>
<protein>
    <recommendedName>
        <fullName evidence="10">Dedicator of cytokinesis 4b</fullName>
    </recommendedName>
</protein>
<evidence type="ECO:0000256" key="1">
    <source>
        <dbReference type="ARBA" id="ARBA00004496"/>
    </source>
</evidence>
<dbReference type="PROSITE" id="PS51651">
    <property type="entry name" value="DOCKER"/>
    <property type="match status" value="1"/>
</dbReference>
<dbReference type="GO" id="GO:0031267">
    <property type="term" value="F:small GTPase binding"/>
    <property type="evidence" value="ECO:0007669"/>
    <property type="project" value="TreeGrafter"/>
</dbReference>
<feature type="domain" description="DOCKER" evidence="7">
    <location>
        <begin position="1149"/>
        <end position="1550"/>
    </location>
</feature>
<sequence length="1578" mass="183517">IGDTVQILEKCEGTVCTVHYYGIFPSSYIHLKNAHVKNKGQFETVIPVEDSVITEMTSALRDWGAMWKQLYVKNEGDLFHRLWHVMNEILDLRRQVLVGHLTHDRMRDVKQHITARLDWGNEQLGLDLVPRREFSMVDPDEISVTELYRLVSGLHAVFICSLSGSRDTHHLFVHVKSLMNANVGEELEVFFHIYDGRENRPLSERFFVRLNKSGLPKSPEKTERQCTLFVDLGSSDLRKDVYIVVHIVRIGRMGAGEKKNLCSVQYRRPFGCAVVSIADLLTADSKDDHLLKVYFFTKCNTESEWNQIHENIIKKVNSRYNLCGSNTGLAVALQLLHGDIEQLRREYMVLFTRGVSITRKLGFSDVIMPGEMRNDLYITLEKGEFEKGGKSVARNVEITVYVLDIDGQILKGHVAAGSGEPGGDEYHSLVLYHNNGPRWAEQLKLPIPVDTFRGSHVRFEFRHCSTKDKGEKKLFGYSFVPLMQEDGRTLPDGTHELIIHKCEENTSLADCSRYLKLPFSKANLPSNNQTLKGTKESFWITSFLCSTKLTQNGDMLDLLKWRAHPERINDSLSKLKEIDGSEIVKFLQDTLDTLFGILDESSQRYGLKVFDSLVHIINLLQDSKFQHFKPVMDTYIESHFAGALSYRDLIKVLKWYVDRIVDAEHQDHIQQVLKASEYIFKYIIQSRRLFSLATGGQNEEEFRVCIHELFMSIRFFLSQENKGTSPVAVFLRTFPAVYGELLKIFTVREVAGFVRETLGSLPTTLHADCPLEAVKLQCIAKTVESQLYTNPESRCILLPVVLRVLQAHMQEQRDLVMCASILTSIVFQSQMCVELIVESLLGVLLRTILEISNRANTDDLTNFRFSSVCVLSLQGEFVACLLALLRQMTDRHYQQLLQAFSSKDDLRDFLLQIFTVFRILIRPEMFPKDWTVMRLVTNNVIITTVLYLSDALRKNFLNDKFDYKVWDSYFYLSVIFINQPCLQLESFSPSKRKKILEKYGDMRVMMGCEIFSMWQNLGEHKLNFIPAMIGPFLEVTLVPQPDLRNVMIPIFHDMMDWEQRRSGNFKQVEAKLIDKLDSLMSEGKGDETYRELFNSIIPLFGPYPSLLKKIERETWRESGISLIATVTRLMERLLDYRDCMKLGEVDGKKIGCTVKEMYIRYIHKLYDLHLKAQNYTEASYTLLLYDELLEWSDRPLREFLNYPMQSEWQRKEYLHLTIVQNFDRGKCWENGIILCRELADQYESYYDYRNLSKMRMMEASLYDKIMDQQRLEPEFFRVGFYGKKFPFFLRNKEFVCRGHDYERLEAFQQRMLNEFPHAIAMQHVNQPDQTIYQADAQYLQIYAVTPIPESQEVLQRDGVPDNIKSFYKFNHIWRFRYDRPFHKGTKDKENEFKSLWVERTTLTLVQSLPGISRWFEVEKRELVEVSPLENAIEVIENKNLQLRTLITQCQSRQMQNINPLTMCLNGVIDAAVNGGLARYQEMMIEFMQTKEIKHSSLLHSVISQAHILEYGLAVHEKFVPQDMRPLHKKLVDQFIVLFLFLSLLLFFCVPTSPRTPLSIPLLSPSFCSLRVWFHLGMQ</sequence>
<keyword evidence="3" id="KW-0597">Phosphoprotein</keyword>
<feature type="transmembrane region" description="Helical" evidence="5">
    <location>
        <begin position="1534"/>
        <end position="1552"/>
    </location>
</feature>
<dbReference type="Pfam" id="PF14429">
    <property type="entry name" value="DOCK-C2"/>
    <property type="match status" value="1"/>
</dbReference>
<dbReference type="InterPro" id="IPR026791">
    <property type="entry name" value="DOCK"/>
</dbReference>
<dbReference type="InterPro" id="IPR043162">
    <property type="entry name" value="DOCK_C_lobe_C"/>
</dbReference>